<comment type="catalytic activity">
    <reaction evidence="11">
        <text>Preferential cleavage: Arg-|-Xaa, Lys-|-Xaa.</text>
        <dbReference type="EC" id="3.4.21.4"/>
    </reaction>
</comment>
<keyword evidence="8" id="KW-0865">Zymogen</keyword>
<evidence type="ECO:0000259" key="15">
    <source>
        <dbReference type="PROSITE" id="PS50240"/>
    </source>
</evidence>
<dbReference type="PANTHER" id="PTHR24276:SF97">
    <property type="entry name" value="GH13245P2-RELATED"/>
    <property type="match status" value="1"/>
</dbReference>
<reference evidence="16" key="2">
    <citation type="submission" date="2020-05" db="UniProtKB">
        <authorList>
            <consortium name="EnsemblMetazoa"/>
        </authorList>
    </citation>
    <scope>IDENTIFICATION</scope>
    <source>
        <strain evidence="16">ACHKN1017</strain>
    </source>
</reference>
<comment type="similarity">
    <text evidence="10">Belongs to the peptidase S1 family. CLIP subfamily.</text>
</comment>
<evidence type="ECO:0000256" key="6">
    <source>
        <dbReference type="ARBA" id="ARBA00022801"/>
    </source>
</evidence>
<organism evidence="16 17">
    <name type="scientific">Anopheles christyi</name>
    <dbReference type="NCBI Taxonomy" id="43041"/>
    <lineage>
        <taxon>Eukaryota</taxon>
        <taxon>Metazoa</taxon>
        <taxon>Ecdysozoa</taxon>
        <taxon>Arthropoda</taxon>
        <taxon>Hexapoda</taxon>
        <taxon>Insecta</taxon>
        <taxon>Pterygota</taxon>
        <taxon>Neoptera</taxon>
        <taxon>Endopterygota</taxon>
        <taxon>Diptera</taxon>
        <taxon>Nematocera</taxon>
        <taxon>Culicoidea</taxon>
        <taxon>Culicidae</taxon>
        <taxon>Anophelinae</taxon>
        <taxon>Anopheles</taxon>
    </lineage>
</organism>
<evidence type="ECO:0000256" key="7">
    <source>
        <dbReference type="ARBA" id="ARBA00022825"/>
    </source>
</evidence>
<dbReference type="PROSITE" id="PS00135">
    <property type="entry name" value="TRYPSIN_SER"/>
    <property type="match status" value="1"/>
</dbReference>
<dbReference type="PROSITE" id="PS50240">
    <property type="entry name" value="TRYPSIN_DOM"/>
    <property type="match status" value="1"/>
</dbReference>
<evidence type="ECO:0000256" key="3">
    <source>
        <dbReference type="ARBA" id="ARBA00022670"/>
    </source>
</evidence>
<dbReference type="Gene3D" id="2.40.10.10">
    <property type="entry name" value="Trypsin-like serine proteases"/>
    <property type="match status" value="1"/>
</dbReference>
<keyword evidence="3 13" id="KW-0645">Protease</keyword>
<dbReference type="GO" id="GO:0004252">
    <property type="term" value="F:serine-type endopeptidase activity"/>
    <property type="evidence" value="ECO:0007669"/>
    <property type="project" value="UniProtKB-EC"/>
</dbReference>
<dbReference type="GO" id="GO:0006508">
    <property type="term" value="P:proteolysis"/>
    <property type="evidence" value="ECO:0007669"/>
    <property type="project" value="UniProtKB-KW"/>
</dbReference>
<dbReference type="InterPro" id="IPR043504">
    <property type="entry name" value="Peptidase_S1_PA_chymotrypsin"/>
</dbReference>
<dbReference type="InterPro" id="IPR001314">
    <property type="entry name" value="Peptidase_S1A"/>
</dbReference>
<dbReference type="Proteomes" id="UP000075881">
    <property type="component" value="Unassembled WGS sequence"/>
</dbReference>
<dbReference type="CDD" id="cd00190">
    <property type="entry name" value="Tryp_SPc"/>
    <property type="match status" value="1"/>
</dbReference>
<feature type="signal peptide" evidence="14">
    <location>
        <begin position="1"/>
        <end position="21"/>
    </location>
</feature>
<evidence type="ECO:0000256" key="13">
    <source>
        <dbReference type="RuleBase" id="RU363034"/>
    </source>
</evidence>
<keyword evidence="6 13" id="KW-0378">Hydrolase</keyword>
<dbReference type="InterPro" id="IPR001254">
    <property type="entry name" value="Trypsin_dom"/>
</dbReference>
<dbReference type="STRING" id="43041.A0A182KG98"/>
<dbReference type="SMART" id="SM00020">
    <property type="entry name" value="Tryp_SPc"/>
    <property type="match status" value="1"/>
</dbReference>
<keyword evidence="2" id="KW-0964">Secreted</keyword>
<evidence type="ECO:0000313" key="16">
    <source>
        <dbReference type="EnsemblMetazoa" id="ACHR009786-PA"/>
    </source>
</evidence>
<proteinExistence type="inferred from homology"/>
<evidence type="ECO:0000256" key="2">
    <source>
        <dbReference type="ARBA" id="ARBA00022525"/>
    </source>
</evidence>
<keyword evidence="17" id="KW-1185">Reference proteome</keyword>
<evidence type="ECO:0000256" key="5">
    <source>
        <dbReference type="ARBA" id="ARBA00022757"/>
    </source>
</evidence>
<dbReference type="GO" id="GO:0005576">
    <property type="term" value="C:extracellular region"/>
    <property type="evidence" value="ECO:0007669"/>
    <property type="project" value="UniProtKB-SubCell"/>
</dbReference>
<dbReference type="InterPro" id="IPR033116">
    <property type="entry name" value="TRYPSIN_SER"/>
</dbReference>
<feature type="domain" description="Peptidase S1" evidence="15">
    <location>
        <begin position="32"/>
        <end position="259"/>
    </location>
</feature>
<dbReference type="InterPro" id="IPR050430">
    <property type="entry name" value="Peptidase_S1"/>
</dbReference>
<evidence type="ECO:0000256" key="9">
    <source>
        <dbReference type="ARBA" id="ARBA00023157"/>
    </source>
</evidence>
<comment type="subcellular location">
    <subcellularLocation>
        <location evidence="1">Secreted</location>
    </subcellularLocation>
</comment>
<keyword evidence="5" id="KW-0222">Digestion</keyword>
<dbReference type="FunFam" id="2.40.10.10:FF:000077">
    <property type="entry name" value="Predicted protein"/>
    <property type="match status" value="1"/>
</dbReference>
<evidence type="ECO:0000313" key="17">
    <source>
        <dbReference type="Proteomes" id="UP000075881"/>
    </source>
</evidence>
<dbReference type="EnsemblMetazoa" id="ACHR009786-RA">
    <property type="protein sequence ID" value="ACHR009786-PA"/>
    <property type="gene ID" value="ACHR009786"/>
</dbReference>
<dbReference type="Pfam" id="PF00089">
    <property type="entry name" value="Trypsin"/>
    <property type="match status" value="1"/>
</dbReference>
<evidence type="ECO:0000256" key="1">
    <source>
        <dbReference type="ARBA" id="ARBA00004613"/>
    </source>
</evidence>
<evidence type="ECO:0000256" key="8">
    <source>
        <dbReference type="ARBA" id="ARBA00023145"/>
    </source>
</evidence>
<dbReference type="GO" id="GO:0007586">
    <property type="term" value="P:digestion"/>
    <property type="evidence" value="ECO:0007669"/>
    <property type="project" value="UniProtKB-KW"/>
</dbReference>
<evidence type="ECO:0000256" key="12">
    <source>
        <dbReference type="ARBA" id="ARBA00038868"/>
    </source>
</evidence>
<keyword evidence="4 14" id="KW-0732">Signal</keyword>
<dbReference type="InterPro" id="IPR018114">
    <property type="entry name" value="TRYPSIN_HIS"/>
</dbReference>
<name>A0A182KG98_9DIPT</name>
<sequence>MANRFVLAFAIVIALAAVASGRLVAPARRAQIVGGFPIDITEAPFQISLRENGRHSCGGSIISPSWIITAAHCLEGVTEDMVSIRAGSTYKEHGGIIRNVVRLVRHPAWDPVTYEGDVALMELESPLALDGQTIASIEMPEQDEEDPVEGSKAMVSGWGKTLNRYHSNLVLRATFLPIVHRNNCQKAYRRSNTISNLMLCAGFFEGGHDSCQGDSGGPLVVDDLLVGVVSFAIGCAKPGLPGVNARVAAVRDWVREVSDV</sequence>
<dbReference type="PANTHER" id="PTHR24276">
    <property type="entry name" value="POLYSERASE-RELATED"/>
    <property type="match status" value="1"/>
</dbReference>
<dbReference type="PROSITE" id="PS00134">
    <property type="entry name" value="TRYPSIN_HIS"/>
    <property type="match status" value="1"/>
</dbReference>
<dbReference type="SUPFAM" id="SSF50494">
    <property type="entry name" value="Trypsin-like serine proteases"/>
    <property type="match status" value="1"/>
</dbReference>
<dbReference type="InterPro" id="IPR009003">
    <property type="entry name" value="Peptidase_S1_PA"/>
</dbReference>
<dbReference type="EC" id="3.4.21.4" evidence="12"/>
<dbReference type="VEuPathDB" id="VectorBase:ACHR009786"/>
<keyword evidence="7 13" id="KW-0720">Serine protease</keyword>
<keyword evidence="9" id="KW-1015">Disulfide bond</keyword>
<evidence type="ECO:0000256" key="10">
    <source>
        <dbReference type="ARBA" id="ARBA00024195"/>
    </source>
</evidence>
<evidence type="ECO:0000256" key="11">
    <source>
        <dbReference type="ARBA" id="ARBA00036320"/>
    </source>
</evidence>
<feature type="chain" id="PRO_5008125593" description="trypsin" evidence="14">
    <location>
        <begin position="22"/>
        <end position="260"/>
    </location>
</feature>
<dbReference type="PRINTS" id="PR00722">
    <property type="entry name" value="CHYMOTRYPSIN"/>
</dbReference>
<evidence type="ECO:0000256" key="4">
    <source>
        <dbReference type="ARBA" id="ARBA00022729"/>
    </source>
</evidence>
<protein>
    <recommendedName>
        <fullName evidence="12">trypsin</fullName>
        <ecNumber evidence="12">3.4.21.4</ecNumber>
    </recommendedName>
</protein>
<reference evidence="17" key="1">
    <citation type="submission" date="2013-03" db="EMBL/GenBank/DDBJ databases">
        <title>The Genome Sequence of Anopheles christyi ACHKN1017.</title>
        <authorList>
            <consortium name="The Broad Institute Genomics Platform"/>
            <person name="Neafsey D.E."/>
            <person name="Besansky N."/>
            <person name="Walker B."/>
            <person name="Young S.K."/>
            <person name="Zeng Q."/>
            <person name="Gargeya S."/>
            <person name="Fitzgerald M."/>
            <person name="Haas B."/>
            <person name="Abouelleil A."/>
            <person name="Allen A.W."/>
            <person name="Alvarado L."/>
            <person name="Arachchi H.M."/>
            <person name="Berlin A.M."/>
            <person name="Chapman S.B."/>
            <person name="Gainer-Dewar J."/>
            <person name="Goldberg J."/>
            <person name="Griggs A."/>
            <person name="Gujja S."/>
            <person name="Hansen M."/>
            <person name="Howarth C."/>
            <person name="Imamovic A."/>
            <person name="Ireland A."/>
            <person name="Larimer J."/>
            <person name="McCowan C."/>
            <person name="Murphy C."/>
            <person name="Pearson M."/>
            <person name="Poon T.W."/>
            <person name="Priest M."/>
            <person name="Roberts A."/>
            <person name="Saif S."/>
            <person name="Shea T."/>
            <person name="Sisk P."/>
            <person name="Sykes S."/>
            <person name="Wortman J."/>
            <person name="Nusbaum C."/>
            <person name="Birren B."/>
        </authorList>
    </citation>
    <scope>NUCLEOTIDE SEQUENCE [LARGE SCALE GENOMIC DNA]</scope>
    <source>
        <strain evidence="17">ACHKN1017</strain>
    </source>
</reference>
<evidence type="ECO:0000256" key="14">
    <source>
        <dbReference type="SAM" id="SignalP"/>
    </source>
</evidence>
<accession>A0A182KG98</accession>
<dbReference type="AlphaFoldDB" id="A0A182KG98"/>